<proteinExistence type="predicted"/>
<name>A0ACC1MJX1_9APHY</name>
<sequence length="126" mass="14208">MKPLVAAEHRALRWITGAFRTTPIGAMQAFAGIMPLPLHCRKLQERYFLRIHTLPHSHPLRAAFPHIFKKSRYAPYVRAQVGRGCSPPALSLPLILPVCPPHLPLLLHDRPRHASPNSIPRPDRAC</sequence>
<evidence type="ECO:0000313" key="1">
    <source>
        <dbReference type="EMBL" id="KAJ2967230.1"/>
    </source>
</evidence>
<reference evidence="1" key="1">
    <citation type="submission" date="2022-08" db="EMBL/GenBank/DDBJ databases">
        <title>Genome Sequence of Pycnoporus sanguineus.</title>
        <authorList>
            <person name="Buettner E."/>
        </authorList>
    </citation>
    <scope>NUCLEOTIDE SEQUENCE</scope>
    <source>
        <strain evidence="1">CG-C14</strain>
    </source>
</reference>
<organism evidence="1 2">
    <name type="scientific">Trametes sanguinea</name>
    <dbReference type="NCBI Taxonomy" id="158606"/>
    <lineage>
        <taxon>Eukaryota</taxon>
        <taxon>Fungi</taxon>
        <taxon>Dikarya</taxon>
        <taxon>Basidiomycota</taxon>
        <taxon>Agaricomycotina</taxon>
        <taxon>Agaricomycetes</taxon>
        <taxon>Polyporales</taxon>
        <taxon>Polyporaceae</taxon>
        <taxon>Trametes</taxon>
    </lineage>
</organism>
<accession>A0ACC1MJX1</accession>
<gene>
    <name evidence="1" type="ORF">NUW54_g13564</name>
</gene>
<protein>
    <submittedName>
        <fullName evidence="1">Uncharacterized protein</fullName>
    </submittedName>
</protein>
<comment type="caution">
    <text evidence="1">The sequence shown here is derived from an EMBL/GenBank/DDBJ whole genome shotgun (WGS) entry which is preliminary data.</text>
</comment>
<keyword evidence="2" id="KW-1185">Reference proteome</keyword>
<dbReference type="Proteomes" id="UP001144978">
    <property type="component" value="Unassembled WGS sequence"/>
</dbReference>
<evidence type="ECO:0000313" key="2">
    <source>
        <dbReference type="Proteomes" id="UP001144978"/>
    </source>
</evidence>
<dbReference type="EMBL" id="JANSHE010006389">
    <property type="protein sequence ID" value="KAJ2967230.1"/>
    <property type="molecule type" value="Genomic_DNA"/>
</dbReference>